<feature type="domain" description="Core-binding (CB)" evidence="6">
    <location>
        <begin position="1"/>
        <end position="73"/>
    </location>
</feature>
<dbReference type="PROSITE" id="PS51898">
    <property type="entry name" value="TYR_RECOMBINASE"/>
    <property type="match status" value="1"/>
</dbReference>
<dbReference type="Gene3D" id="1.10.150.130">
    <property type="match status" value="1"/>
</dbReference>
<dbReference type="Proteomes" id="UP000463916">
    <property type="component" value="Plasmid pATS1"/>
</dbReference>
<comment type="similarity">
    <text evidence="1">Belongs to the 'phage' integrase family.</text>
</comment>
<accession>A0A6N4TCY9</accession>
<dbReference type="InterPro" id="IPR010998">
    <property type="entry name" value="Integrase_recombinase_N"/>
</dbReference>
<dbReference type="KEGG" id="asac:ATHSA_p10029"/>
<dbReference type="EMBL" id="AP019552">
    <property type="protein sequence ID" value="BBJ29076.1"/>
    <property type="molecule type" value="Genomic_DNA"/>
</dbReference>
<dbReference type="RefSeq" id="WP_161849031.1">
    <property type="nucleotide sequence ID" value="NZ_AP019552.1"/>
</dbReference>
<dbReference type="PANTHER" id="PTHR30349:SF41">
    <property type="entry name" value="INTEGRASE_RECOMBINASE PROTEIN MJ0367-RELATED"/>
    <property type="match status" value="1"/>
</dbReference>
<dbReference type="InterPro" id="IPR013762">
    <property type="entry name" value="Integrase-like_cat_sf"/>
</dbReference>
<dbReference type="InterPro" id="IPR011010">
    <property type="entry name" value="DNA_brk_join_enz"/>
</dbReference>
<evidence type="ECO:0000256" key="2">
    <source>
        <dbReference type="ARBA" id="ARBA00023125"/>
    </source>
</evidence>
<dbReference type="OrthoDB" id="9785687at2"/>
<dbReference type="GO" id="GO:0006310">
    <property type="term" value="P:DNA recombination"/>
    <property type="evidence" value="ECO:0007669"/>
    <property type="project" value="UniProtKB-KW"/>
</dbReference>
<keyword evidence="8" id="KW-1185">Reference proteome</keyword>
<dbReference type="InterPro" id="IPR002104">
    <property type="entry name" value="Integrase_catalytic"/>
</dbReference>
<dbReference type="Gene3D" id="1.10.443.10">
    <property type="entry name" value="Intergrase catalytic core"/>
    <property type="match status" value="1"/>
</dbReference>
<dbReference type="InterPro" id="IPR044068">
    <property type="entry name" value="CB"/>
</dbReference>
<evidence type="ECO:0000256" key="3">
    <source>
        <dbReference type="ARBA" id="ARBA00023172"/>
    </source>
</evidence>
<dbReference type="GO" id="GO:0003677">
    <property type="term" value="F:DNA binding"/>
    <property type="evidence" value="ECO:0007669"/>
    <property type="project" value="UniProtKB-UniRule"/>
</dbReference>
<dbReference type="InterPro" id="IPR050090">
    <property type="entry name" value="Tyrosine_recombinase_XerCD"/>
</dbReference>
<organism evidence="7 8">
    <name type="scientific">Athalassotoga saccharophila</name>
    <dbReference type="NCBI Taxonomy" id="1441386"/>
    <lineage>
        <taxon>Bacteria</taxon>
        <taxon>Thermotogati</taxon>
        <taxon>Thermotogota</taxon>
        <taxon>Thermotogae</taxon>
        <taxon>Mesoaciditogales</taxon>
        <taxon>Mesoaciditogaceae</taxon>
        <taxon>Athalassotoga</taxon>
    </lineage>
</organism>
<name>A0A6N4TCY9_9BACT</name>
<evidence type="ECO:0000256" key="1">
    <source>
        <dbReference type="ARBA" id="ARBA00008857"/>
    </source>
</evidence>
<keyword evidence="3" id="KW-0233">DNA recombination</keyword>
<keyword evidence="2 4" id="KW-0238">DNA-binding</keyword>
<protein>
    <submittedName>
        <fullName evidence="7">Tyrosine recombinase XerD</fullName>
    </submittedName>
</protein>
<gene>
    <name evidence="7" type="ORF">ATHSA_p10029</name>
</gene>
<dbReference type="PROSITE" id="PS51900">
    <property type="entry name" value="CB"/>
    <property type="match status" value="1"/>
</dbReference>
<evidence type="ECO:0000313" key="8">
    <source>
        <dbReference type="Proteomes" id="UP000463916"/>
    </source>
</evidence>
<dbReference type="Pfam" id="PF00589">
    <property type="entry name" value="Phage_integrase"/>
    <property type="match status" value="1"/>
</dbReference>
<keyword evidence="7" id="KW-0614">Plasmid</keyword>
<feature type="domain" description="Tyr recombinase" evidence="5">
    <location>
        <begin position="86"/>
        <end position="259"/>
    </location>
</feature>
<dbReference type="SUPFAM" id="SSF56349">
    <property type="entry name" value="DNA breaking-rejoining enzymes"/>
    <property type="match status" value="1"/>
</dbReference>
<geneLocation type="plasmid" evidence="7 8">
    <name>pATS1</name>
</geneLocation>
<evidence type="ECO:0000259" key="5">
    <source>
        <dbReference type="PROSITE" id="PS51898"/>
    </source>
</evidence>
<sequence length="263" mass="29992">MAKVYDLKSFESHLVSRGLAENSVKAFVSDIRQFLESDLDPESFLEDLKRKGCTNSTLMRKRASLINYYKFKEEPLNLAPIRVNQPLPSVLTQPEAKALLEEASRTRNSRRDRLLVELMLRAGLRLGEVLGLTGGDVVEDNGITFIIVRHTKGKRDRRIPIVDKSLVRLLKGYIRGIPLEDRIFDISRRRVELLVKDLAKKAGIRKPIHPHTLRHTAATLYLKNGTNIESIRRMLGHASLSTTQKYLQLTDEEVAKDLSQANW</sequence>
<dbReference type="PANTHER" id="PTHR30349">
    <property type="entry name" value="PHAGE INTEGRASE-RELATED"/>
    <property type="match status" value="1"/>
</dbReference>
<dbReference type="GO" id="GO:0015074">
    <property type="term" value="P:DNA integration"/>
    <property type="evidence" value="ECO:0007669"/>
    <property type="project" value="InterPro"/>
</dbReference>
<evidence type="ECO:0000259" key="6">
    <source>
        <dbReference type="PROSITE" id="PS51900"/>
    </source>
</evidence>
<proteinExistence type="inferred from homology"/>
<evidence type="ECO:0000313" key="7">
    <source>
        <dbReference type="EMBL" id="BBJ29076.1"/>
    </source>
</evidence>
<evidence type="ECO:0000256" key="4">
    <source>
        <dbReference type="PROSITE-ProRule" id="PRU01248"/>
    </source>
</evidence>
<reference evidence="8" key="1">
    <citation type="submission" date="2019-04" db="EMBL/GenBank/DDBJ databases">
        <title>NAS-01 Genome Sequencing.</title>
        <authorList>
            <person name="Kato S."/>
            <person name="Itoh T."/>
            <person name="Ohkuma M."/>
        </authorList>
    </citation>
    <scope>NUCLEOTIDE SEQUENCE [LARGE SCALE GENOMIC DNA]</scope>
    <source>
        <strain evidence="8">NAS-01</strain>
        <plasmid evidence="8">pATS1</plasmid>
    </source>
</reference>
<dbReference type="AlphaFoldDB" id="A0A6N4TCY9"/>